<protein>
    <submittedName>
        <fullName evidence="2">Uncharacterized protein</fullName>
    </submittedName>
</protein>
<comment type="caution">
    <text evidence="2">The sequence shown here is derived from an EMBL/GenBank/DDBJ whole genome shotgun (WGS) entry which is preliminary data.</text>
</comment>
<keyword evidence="3" id="KW-1185">Reference proteome</keyword>
<gene>
    <name evidence="2" type="ORF">LshimejAT787_0805230</name>
</gene>
<feature type="region of interest" description="Disordered" evidence="1">
    <location>
        <begin position="67"/>
        <end position="88"/>
    </location>
</feature>
<organism evidence="2 3">
    <name type="scientific">Lyophyllum shimeji</name>
    <name type="common">Hon-shimeji</name>
    <name type="synonym">Tricholoma shimeji</name>
    <dbReference type="NCBI Taxonomy" id="47721"/>
    <lineage>
        <taxon>Eukaryota</taxon>
        <taxon>Fungi</taxon>
        <taxon>Dikarya</taxon>
        <taxon>Basidiomycota</taxon>
        <taxon>Agaricomycotina</taxon>
        <taxon>Agaricomycetes</taxon>
        <taxon>Agaricomycetidae</taxon>
        <taxon>Agaricales</taxon>
        <taxon>Tricholomatineae</taxon>
        <taxon>Lyophyllaceae</taxon>
        <taxon>Lyophyllum</taxon>
    </lineage>
</organism>
<proteinExistence type="predicted"/>
<evidence type="ECO:0000313" key="2">
    <source>
        <dbReference type="EMBL" id="GLB40652.1"/>
    </source>
</evidence>
<feature type="compositionally biased region" description="Polar residues" evidence="1">
    <location>
        <begin position="79"/>
        <end position="88"/>
    </location>
</feature>
<evidence type="ECO:0000313" key="3">
    <source>
        <dbReference type="Proteomes" id="UP001063166"/>
    </source>
</evidence>
<accession>A0A9P3PSQ1</accession>
<reference evidence="2" key="1">
    <citation type="submission" date="2022-07" db="EMBL/GenBank/DDBJ databases">
        <title>The genome of Lyophyllum shimeji provides insight into the initial evolution of ectomycorrhizal fungal genome.</title>
        <authorList>
            <person name="Kobayashi Y."/>
            <person name="Shibata T."/>
            <person name="Hirakawa H."/>
            <person name="Shigenobu S."/>
            <person name="Nishiyama T."/>
            <person name="Yamada A."/>
            <person name="Hasebe M."/>
            <person name="Kawaguchi M."/>
        </authorList>
    </citation>
    <scope>NUCLEOTIDE SEQUENCE</scope>
    <source>
        <strain evidence="2">AT787</strain>
    </source>
</reference>
<sequence>MDSGSDQFYGQETVETELTVGRCSIAAQRHLLADRRPRYTNCLITPEEVCKLRGQAETPRLKWTLMNLGNNPPYRPKSLTDSTKTTTPQIPNLARSIKYRNV</sequence>
<dbReference type="Proteomes" id="UP001063166">
    <property type="component" value="Unassembled WGS sequence"/>
</dbReference>
<dbReference type="EMBL" id="BRPK01000008">
    <property type="protein sequence ID" value="GLB40652.1"/>
    <property type="molecule type" value="Genomic_DNA"/>
</dbReference>
<dbReference type="AlphaFoldDB" id="A0A9P3PSQ1"/>
<name>A0A9P3PSQ1_LYOSH</name>
<evidence type="ECO:0000256" key="1">
    <source>
        <dbReference type="SAM" id="MobiDB-lite"/>
    </source>
</evidence>